<evidence type="ECO:0000313" key="2">
    <source>
        <dbReference type="Proteomes" id="UP000053263"/>
    </source>
</evidence>
<dbReference type="OrthoDB" id="3341102at2759"/>
<dbReference type="EMBL" id="KN832766">
    <property type="protein sequence ID" value="KII82686.1"/>
    <property type="molecule type" value="Genomic_DNA"/>
</dbReference>
<dbReference type="HOGENOM" id="CLU_046752_2_0_1"/>
<reference evidence="1 2" key="1">
    <citation type="submission" date="2014-06" db="EMBL/GenBank/DDBJ databases">
        <title>Evolutionary Origins and Diversification of the Mycorrhizal Mutualists.</title>
        <authorList>
            <consortium name="DOE Joint Genome Institute"/>
            <consortium name="Mycorrhizal Genomics Consortium"/>
            <person name="Kohler A."/>
            <person name="Kuo A."/>
            <person name="Nagy L.G."/>
            <person name="Floudas D."/>
            <person name="Copeland A."/>
            <person name="Barry K.W."/>
            <person name="Cichocki N."/>
            <person name="Veneault-Fourrey C."/>
            <person name="LaButti K."/>
            <person name="Lindquist E.A."/>
            <person name="Lipzen A."/>
            <person name="Lundell T."/>
            <person name="Morin E."/>
            <person name="Murat C."/>
            <person name="Riley R."/>
            <person name="Ohm R."/>
            <person name="Sun H."/>
            <person name="Tunlid A."/>
            <person name="Henrissat B."/>
            <person name="Grigoriev I.V."/>
            <person name="Hibbett D.S."/>
            <person name="Martin F."/>
        </authorList>
    </citation>
    <scope>NUCLEOTIDE SEQUENCE [LARGE SCALE GENOMIC DNA]</scope>
    <source>
        <strain evidence="1 2">FD-325 SS-3</strain>
    </source>
</reference>
<accession>A0A0C9SJW3</accession>
<gene>
    <name evidence="1" type="ORF">PLICRDRAFT_59034</name>
</gene>
<dbReference type="Proteomes" id="UP000053263">
    <property type="component" value="Unassembled WGS sequence"/>
</dbReference>
<feature type="non-terminal residue" evidence="1">
    <location>
        <position position="196"/>
    </location>
</feature>
<evidence type="ECO:0008006" key="3">
    <source>
        <dbReference type="Google" id="ProtNLM"/>
    </source>
</evidence>
<keyword evidence="2" id="KW-1185">Reference proteome</keyword>
<name>A0A0C9SJW3_PLICR</name>
<evidence type="ECO:0000313" key="1">
    <source>
        <dbReference type="EMBL" id="KII82686.1"/>
    </source>
</evidence>
<proteinExistence type="predicted"/>
<sequence>SEGGHKLPDDWEKLCECSFCRLAYSIKEEDIPPSLYVNSDQTQAVFAQGSKLTWAPTGAKQVSVVGEDEKRAFTVLVSISNDGAVLPFQAIYSGYTERSCPNRSARNYGEAESAGFCFECSETDNYWSTQKTMRSFVDKILAPYFSSQKQKLGLPQTQKSLWQIDVWSVHRSDEFRTWMRKTHPTIILDFIPAGTT</sequence>
<dbReference type="AlphaFoldDB" id="A0A0C9SJW3"/>
<feature type="non-terminal residue" evidence="1">
    <location>
        <position position="1"/>
    </location>
</feature>
<protein>
    <recommendedName>
        <fullName evidence="3">DDE-1 domain-containing protein</fullName>
    </recommendedName>
</protein>
<organism evidence="1 2">
    <name type="scientific">Plicaturopsis crispa FD-325 SS-3</name>
    <dbReference type="NCBI Taxonomy" id="944288"/>
    <lineage>
        <taxon>Eukaryota</taxon>
        <taxon>Fungi</taxon>
        <taxon>Dikarya</taxon>
        <taxon>Basidiomycota</taxon>
        <taxon>Agaricomycotina</taxon>
        <taxon>Agaricomycetes</taxon>
        <taxon>Agaricomycetidae</taxon>
        <taxon>Amylocorticiales</taxon>
        <taxon>Amylocorticiaceae</taxon>
        <taxon>Plicatura</taxon>
        <taxon>Plicaturopsis crispa</taxon>
    </lineage>
</organism>